<dbReference type="InterPro" id="IPR013096">
    <property type="entry name" value="Cupin_2"/>
</dbReference>
<dbReference type="Pfam" id="PF07883">
    <property type="entry name" value="Cupin_2"/>
    <property type="match status" value="1"/>
</dbReference>
<accession>A0A1H9XQL3</accession>
<dbReference type="InterPro" id="IPR011051">
    <property type="entry name" value="RmlC_Cupin_sf"/>
</dbReference>
<evidence type="ECO:0000256" key="1">
    <source>
        <dbReference type="SAM" id="MobiDB-lite"/>
    </source>
</evidence>
<protein>
    <submittedName>
        <fullName evidence="3">Cupin domain protein</fullName>
    </submittedName>
</protein>
<evidence type="ECO:0000313" key="3">
    <source>
        <dbReference type="EMBL" id="SES48444.1"/>
    </source>
</evidence>
<dbReference type="OrthoDB" id="122936at2"/>
<reference evidence="4" key="1">
    <citation type="submission" date="2016-10" db="EMBL/GenBank/DDBJ databases">
        <authorList>
            <person name="Varghese N."/>
            <person name="Submissions S."/>
        </authorList>
    </citation>
    <scope>NUCLEOTIDE SEQUENCE [LARGE SCALE GENOMIC DNA]</scope>
    <source>
        <strain evidence="4">CGMCC 1.6963</strain>
    </source>
</reference>
<evidence type="ECO:0000259" key="2">
    <source>
        <dbReference type="Pfam" id="PF07883"/>
    </source>
</evidence>
<dbReference type="SUPFAM" id="SSF51182">
    <property type="entry name" value="RmlC-like cupins"/>
    <property type="match status" value="1"/>
</dbReference>
<feature type="region of interest" description="Disordered" evidence="1">
    <location>
        <begin position="105"/>
        <end position="124"/>
    </location>
</feature>
<dbReference type="InterPro" id="IPR014710">
    <property type="entry name" value="RmlC-like_jellyroll"/>
</dbReference>
<dbReference type="AlphaFoldDB" id="A0A1H9XQL3"/>
<dbReference type="STRING" id="587636.SAMN05216199_0126"/>
<keyword evidence="4" id="KW-1185">Reference proteome</keyword>
<proteinExistence type="predicted"/>
<dbReference type="EMBL" id="FOHB01000010">
    <property type="protein sequence ID" value="SES48444.1"/>
    <property type="molecule type" value="Genomic_DNA"/>
</dbReference>
<organism evidence="3 4">
    <name type="scientific">Pedococcus cremeus</name>
    <dbReference type="NCBI Taxonomy" id="587636"/>
    <lineage>
        <taxon>Bacteria</taxon>
        <taxon>Bacillati</taxon>
        <taxon>Actinomycetota</taxon>
        <taxon>Actinomycetes</taxon>
        <taxon>Micrococcales</taxon>
        <taxon>Intrasporangiaceae</taxon>
        <taxon>Pedococcus</taxon>
    </lineage>
</organism>
<name>A0A1H9XQL3_9MICO</name>
<dbReference type="RefSeq" id="WP_091762520.1">
    <property type="nucleotide sequence ID" value="NZ_FOHB01000010.1"/>
</dbReference>
<gene>
    <name evidence="3" type="ORF">SAMN05216199_0126</name>
</gene>
<feature type="domain" description="Cupin type-2" evidence="2">
    <location>
        <begin position="35"/>
        <end position="90"/>
    </location>
</feature>
<dbReference type="Gene3D" id="2.60.120.10">
    <property type="entry name" value="Jelly Rolls"/>
    <property type="match status" value="1"/>
</dbReference>
<evidence type="ECO:0000313" key="4">
    <source>
        <dbReference type="Proteomes" id="UP000199019"/>
    </source>
</evidence>
<dbReference type="Proteomes" id="UP000199019">
    <property type="component" value="Unassembled WGS sequence"/>
</dbReference>
<sequence>MTTITDTQHRVTETPNGVMTTLASPTLGGSRASLWLVEMHPGAGGPEHAFDGELIWAVTRGAAELTMAGTTTTLGPGDTAVLPAGVMRRLTAGPDGFTAVVTGPGGSTVSRSDGLPPVVPPWVA</sequence>